<name>A0A4R1RFK1_HYDET</name>
<keyword evidence="2" id="KW-1185">Reference proteome</keyword>
<accession>A0A4R1RFK1</accession>
<organism evidence="1 2">
    <name type="scientific">Hydrogenispora ethanolica</name>
    <dbReference type="NCBI Taxonomy" id="1082276"/>
    <lineage>
        <taxon>Bacteria</taxon>
        <taxon>Bacillati</taxon>
        <taxon>Bacillota</taxon>
        <taxon>Hydrogenispora</taxon>
    </lineage>
</organism>
<protein>
    <submittedName>
        <fullName evidence="1">Uncharacterized protein</fullName>
    </submittedName>
</protein>
<dbReference type="EMBL" id="SLUN01000018">
    <property type="protein sequence ID" value="TCL64734.1"/>
    <property type="molecule type" value="Genomic_DNA"/>
</dbReference>
<sequence length="66" mass="7771">MSKQTQIEEIVNFVSKHPQTVASRRICREILGEALERFNTEFSQELEAKLHQSGDREIDSYYTLIR</sequence>
<reference evidence="1 2" key="1">
    <citation type="submission" date="2019-03" db="EMBL/GenBank/DDBJ databases">
        <title>Genomic Encyclopedia of Type Strains, Phase IV (KMG-IV): sequencing the most valuable type-strain genomes for metagenomic binning, comparative biology and taxonomic classification.</title>
        <authorList>
            <person name="Goeker M."/>
        </authorList>
    </citation>
    <scope>NUCLEOTIDE SEQUENCE [LARGE SCALE GENOMIC DNA]</scope>
    <source>
        <strain evidence="1 2">LX-B</strain>
    </source>
</reference>
<comment type="caution">
    <text evidence="1">The sequence shown here is derived from an EMBL/GenBank/DDBJ whole genome shotgun (WGS) entry which is preliminary data.</text>
</comment>
<proteinExistence type="predicted"/>
<dbReference type="OrthoDB" id="1727145at2"/>
<evidence type="ECO:0000313" key="1">
    <source>
        <dbReference type="EMBL" id="TCL64734.1"/>
    </source>
</evidence>
<gene>
    <name evidence="1" type="ORF">EDC14_101832</name>
</gene>
<dbReference type="AlphaFoldDB" id="A0A4R1RFK1"/>
<dbReference type="Proteomes" id="UP000295008">
    <property type="component" value="Unassembled WGS sequence"/>
</dbReference>
<dbReference type="RefSeq" id="WP_132015060.1">
    <property type="nucleotide sequence ID" value="NZ_SLUN01000018.1"/>
</dbReference>
<evidence type="ECO:0000313" key="2">
    <source>
        <dbReference type="Proteomes" id="UP000295008"/>
    </source>
</evidence>